<name>K6V367_PLACD</name>
<dbReference type="KEGG" id="pcy:PCYB_005390"/>
<dbReference type="EMBL" id="DF157832">
    <property type="protein sequence ID" value="GAB69790.1"/>
    <property type="molecule type" value="Genomic_DNA"/>
</dbReference>
<evidence type="ECO:0000313" key="1">
    <source>
        <dbReference type="EMBL" id="GAB69790.1"/>
    </source>
</evidence>
<keyword evidence="2" id="KW-1185">Reference proteome</keyword>
<gene>
    <name evidence="1" type="ORF">PCYB_005390</name>
</gene>
<protein>
    <submittedName>
        <fullName evidence="1">Uncharacterized protein</fullName>
    </submittedName>
</protein>
<sequence length="163" mass="18650">MNLLFYEEPLNIIKLENFQEEIGIIKSILEKKNDSINSCKRYVCECYKIYMEMNERHCLNEDLTNSKVKSTCDKLIEFVLSYMADLFGKDGVKYNIPSFPSSNIQYVNKCELTLNSEVPISTYQESSVNPKKSIVTGTLGTMAGVSSVMALLYKVITNFYLNM</sequence>
<dbReference type="VEuPathDB" id="PlasmoDB:PCYB_005390"/>
<dbReference type="Proteomes" id="UP000006319">
    <property type="component" value="Unassembled WGS sequence"/>
</dbReference>
<dbReference type="RefSeq" id="XP_004228008.1">
    <property type="nucleotide sequence ID" value="XM_004227960.1"/>
</dbReference>
<evidence type="ECO:0000313" key="2">
    <source>
        <dbReference type="Proteomes" id="UP000006319"/>
    </source>
</evidence>
<dbReference type="AlphaFoldDB" id="K6V367"/>
<reference evidence="1 2" key="1">
    <citation type="journal article" date="2012" name="Nat. Genet.">
        <title>Plasmodium cynomolgi genome sequences provide insight into Plasmodium vivax and the monkey malaria clade.</title>
        <authorList>
            <person name="Tachibana S."/>
            <person name="Sullivan S.A."/>
            <person name="Kawai S."/>
            <person name="Nakamura S."/>
            <person name="Kim H.R."/>
            <person name="Goto N."/>
            <person name="Arisue N."/>
            <person name="Palacpac N.M.Q."/>
            <person name="Honma H."/>
            <person name="Yagi M."/>
            <person name="Tougan T."/>
            <person name="Katakai Y."/>
            <person name="Kaneko O."/>
            <person name="Mita T."/>
            <person name="Kita K."/>
            <person name="Yasutomi Y."/>
            <person name="Sutton P.L."/>
            <person name="Shakhbatyan R."/>
            <person name="Horii T."/>
            <person name="Yasunaga T."/>
            <person name="Barnwell J.W."/>
            <person name="Escalante A.A."/>
            <person name="Carlton J.M."/>
            <person name="Tanabe K."/>
        </authorList>
    </citation>
    <scope>NUCLEOTIDE SEQUENCE [LARGE SCALE GENOMIC DNA]</scope>
    <source>
        <strain evidence="1 2">B</strain>
    </source>
</reference>
<accession>K6V367</accession>
<proteinExistence type="predicted"/>
<dbReference type="PhylomeDB" id="K6V367"/>
<organism evidence="1 2">
    <name type="scientific">Plasmodium cynomolgi (strain B)</name>
    <dbReference type="NCBI Taxonomy" id="1120755"/>
    <lineage>
        <taxon>Eukaryota</taxon>
        <taxon>Sar</taxon>
        <taxon>Alveolata</taxon>
        <taxon>Apicomplexa</taxon>
        <taxon>Aconoidasida</taxon>
        <taxon>Haemosporida</taxon>
        <taxon>Plasmodiidae</taxon>
        <taxon>Plasmodium</taxon>
        <taxon>Plasmodium (Plasmodium)</taxon>
    </lineage>
</organism>
<dbReference type="GeneID" id="14696332"/>